<keyword evidence="1" id="KW-0378">Hydrolase</keyword>
<evidence type="ECO:0000313" key="4">
    <source>
        <dbReference type="EMBL" id="MYL81556.1"/>
    </source>
</evidence>
<evidence type="ECO:0000259" key="3">
    <source>
        <dbReference type="PROSITE" id="PS50885"/>
    </source>
</evidence>
<dbReference type="OrthoDB" id="343514at2"/>
<evidence type="ECO:0000313" key="5">
    <source>
        <dbReference type="Proteomes" id="UP000482487"/>
    </source>
</evidence>
<keyword evidence="2" id="KW-0472">Membrane</keyword>
<dbReference type="InterPro" id="IPR036457">
    <property type="entry name" value="PPM-type-like_dom_sf"/>
</dbReference>
<accession>A0A7C9NH39</accession>
<keyword evidence="5" id="KW-1185">Reference proteome</keyword>
<dbReference type="PROSITE" id="PS50885">
    <property type="entry name" value="HAMP"/>
    <property type="match status" value="1"/>
</dbReference>
<dbReference type="PANTHER" id="PTHR43156:SF2">
    <property type="entry name" value="STAGE II SPORULATION PROTEIN E"/>
    <property type="match status" value="1"/>
</dbReference>
<dbReference type="Proteomes" id="UP000482487">
    <property type="component" value="Unassembled WGS sequence"/>
</dbReference>
<feature type="domain" description="HAMP" evidence="3">
    <location>
        <begin position="425"/>
        <end position="477"/>
    </location>
</feature>
<keyword evidence="2" id="KW-1133">Transmembrane helix</keyword>
<protein>
    <submittedName>
        <fullName evidence="4">SpoIIE family protein phosphatase</fullName>
    </submittedName>
</protein>
<dbReference type="InterPro" id="IPR001932">
    <property type="entry name" value="PPM-type_phosphatase-like_dom"/>
</dbReference>
<dbReference type="PANTHER" id="PTHR43156">
    <property type="entry name" value="STAGE II SPORULATION PROTEIN E-RELATED"/>
    <property type="match status" value="1"/>
</dbReference>
<dbReference type="InterPro" id="IPR052016">
    <property type="entry name" value="Bact_Sigma-Reg"/>
</dbReference>
<dbReference type="CDD" id="cd06225">
    <property type="entry name" value="HAMP"/>
    <property type="match status" value="1"/>
</dbReference>
<dbReference type="SMART" id="SM00331">
    <property type="entry name" value="PP2C_SIG"/>
    <property type="match status" value="1"/>
</dbReference>
<dbReference type="SMART" id="SM00304">
    <property type="entry name" value="HAMP"/>
    <property type="match status" value="1"/>
</dbReference>
<dbReference type="GO" id="GO:0016020">
    <property type="term" value="C:membrane"/>
    <property type="evidence" value="ECO:0007669"/>
    <property type="project" value="InterPro"/>
</dbReference>
<feature type="transmembrane region" description="Helical" evidence="2">
    <location>
        <begin position="401"/>
        <end position="423"/>
    </location>
</feature>
<dbReference type="AlphaFoldDB" id="A0A7C9NH39"/>
<proteinExistence type="predicted"/>
<keyword evidence="2" id="KW-0812">Transmembrane</keyword>
<dbReference type="Gene3D" id="3.60.40.10">
    <property type="entry name" value="PPM-type phosphatase domain"/>
    <property type="match status" value="1"/>
</dbReference>
<dbReference type="Gene3D" id="3.30.450.20">
    <property type="entry name" value="PAS domain"/>
    <property type="match status" value="1"/>
</dbReference>
<gene>
    <name evidence="4" type="ORF">GTA51_00180</name>
</gene>
<dbReference type="EMBL" id="WVUD01000001">
    <property type="protein sequence ID" value="MYL81556.1"/>
    <property type="molecule type" value="Genomic_DNA"/>
</dbReference>
<organism evidence="4 5">
    <name type="scientific">Solidesulfovibrio aerotolerans</name>
    <dbReference type="NCBI Taxonomy" id="295255"/>
    <lineage>
        <taxon>Bacteria</taxon>
        <taxon>Pseudomonadati</taxon>
        <taxon>Thermodesulfobacteriota</taxon>
        <taxon>Desulfovibrionia</taxon>
        <taxon>Desulfovibrionales</taxon>
        <taxon>Desulfovibrionaceae</taxon>
        <taxon>Solidesulfovibrio</taxon>
    </lineage>
</organism>
<dbReference type="Pfam" id="PF07228">
    <property type="entry name" value="SpoIIE"/>
    <property type="match status" value="1"/>
</dbReference>
<comment type="caution">
    <text evidence="4">The sequence shown here is derived from an EMBL/GenBank/DDBJ whole genome shotgun (WGS) entry which is preliminary data.</text>
</comment>
<dbReference type="GO" id="GO:0007165">
    <property type="term" value="P:signal transduction"/>
    <property type="evidence" value="ECO:0007669"/>
    <property type="project" value="InterPro"/>
</dbReference>
<evidence type="ECO:0000256" key="1">
    <source>
        <dbReference type="ARBA" id="ARBA00022801"/>
    </source>
</evidence>
<sequence length="734" mass="76666">MRIRWKLFWLLAALSLVPLLALRVNNQRALSHLAERLSARVGAHLVAEAQSRLQRTVEDHARLLAARRQTLVLAVAMQADVVRQALAAAPNDTPPDLSEAVVMPPESPGMGMGRFQPPPAEAGFSETPDYFRILPDGQRLPLPIAAERLLLRLPQGTDAAKAPPQAVALAALAKPMRRIAALAGPLVHFQTTVLADGLTAVFPAIPGFPRRYDPTQAPWYRAALAATGPVWTPPQAEPGTGRIAVAVACAVPAPNGTMAGATAVFTPLDDLLASVSSPGHIAGDVETLLVLAEPGGSGPARLLVEAGEVARNPRHGGHGWQTFVTPSPLASPDAEVLSAMAADVAAGTPGVRRLTYNDRDCLAAYAQTGEGEALLQIAPVAELLAEATAVADDVKASIQQLYIFGTVIALAVMLALAFISLYASRAVTRPILALTDAARRLTAGDFSVRVPARGSDEIAALGRAFNTLAPTLDAHLRLCESLSLASEIQRSLLPAHPPAVPGLRLAAVCRYCDETGGDYFDFLPFDGPKAGLVGLTVGDVTGHGLEAALLMTTARALLRPRAAAAGTPADVLVDVNRELARDTLGTGRFMTLFYMEIDPAARTAAYARAGHDPALRHNPATGQTTELTCRGMILGATDDARYETGHVAGLAPGEILLIGSDGLWEARNAAGEMFGKARTREVLAAAAPHGPQAVCDALMAALDAFRGDIPLADDVTLLAATLAESGPTTPTGTA</sequence>
<dbReference type="GO" id="GO:0016791">
    <property type="term" value="F:phosphatase activity"/>
    <property type="evidence" value="ECO:0007669"/>
    <property type="project" value="TreeGrafter"/>
</dbReference>
<name>A0A7C9NH39_9BACT</name>
<dbReference type="Gene3D" id="6.10.340.10">
    <property type="match status" value="1"/>
</dbReference>
<evidence type="ECO:0000256" key="2">
    <source>
        <dbReference type="SAM" id="Phobius"/>
    </source>
</evidence>
<dbReference type="RefSeq" id="WP_160957694.1">
    <property type="nucleotide sequence ID" value="NZ_WVUD01000001.1"/>
</dbReference>
<reference evidence="4 5" key="1">
    <citation type="submission" date="2020-01" db="EMBL/GenBank/DDBJ databases">
        <title>Genome sequence of Desulfovibrio aerotolerans DSM 16695(T).</title>
        <authorList>
            <person name="Karnachuk O."/>
            <person name="Avakyan M."/>
            <person name="Mardanov A."/>
            <person name="Kadnikov V."/>
            <person name="Ravin N."/>
        </authorList>
    </citation>
    <scope>NUCLEOTIDE SEQUENCE [LARGE SCALE GENOMIC DNA]</scope>
    <source>
        <strain evidence="4 5">DSM 16695</strain>
    </source>
</reference>
<dbReference type="InterPro" id="IPR003660">
    <property type="entry name" value="HAMP_dom"/>
</dbReference>
<dbReference type="SUPFAM" id="SSF81606">
    <property type="entry name" value="PP2C-like"/>
    <property type="match status" value="1"/>
</dbReference>
<dbReference type="SUPFAM" id="SSF158472">
    <property type="entry name" value="HAMP domain-like"/>
    <property type="match status" value="1"/>
</dbReference>
<dbReference type="Pfam" id="PF00672">
    <property type="entry name" value="HAMP"/>
    <property type="match status" value="1"/>
</dbReference>